<dbReference type="NCBIfam" id="TIGR02772">
    <property type="entry name" value="Ku_bact"/>
    <property type="match status" value="1"/>
</dbReference>
<feature type="region of interest" description="Disordered" evidence="3">
    <location>
        <begin position="240"/>
        <end position="267"/>
    </location>
</feature>
<proteinExistence type="inferred from homology"/>
<dbReference type="Gene3D" id="2.40.290.10">
    <property type="match status" value="1"/>
</dbReference>
<dbReference type="PANTHER" id="PTHR41251:SF1">
    <property type="entry name" value="NON-HOMOLOGOUS END JOINING PROTEIN KU"/>
    <property type="match status" value="1"/>
</dbReference>
<dbReference type="Proteomes" id="UP001595904">
    <property type="component" value="Unassembled WGS sequence"/>
</dbReference>
<dbReference type="PIRSF" id="PIRSF006493">
    <property type="entry name" value="Prok_Ku"/>
    <property type="match status" value="1"/>
</dbReference>
<feature type="compositionally biased region" description="Basic and acidic residues" evidence="3">
    <location>
        <begin position="243"/>
        <end position="258"/>
    </location>
</feature>
<protein>
    <recommendedName>
        <fullName evidence="2">Non-homologous end joining protein Ku</fullName>
    </recommendedName>
</protein>
<gene>
    <name evidence="2" type="primary">ku</name>
    <name evidence="5" type="ORF">ACFPN2_31035</name>
</gene>
<feature type="compositionally biased region" description="Basic and acidic residues" evidence="3">
    <location>
        <begin position="299"/>
        <end position="309"/>
    </location>
</feature>
<keyword evidence="1 2" id="KW-0238">DNA-binding</keyword>
<evidence type="ECO:0000256" key="1">
    <source>
        <dbReference type="ARBA" id="ARBA00023125"/>
    </source>
</evidence>
<organism evidence="5 6">
    <name type="scientific">Steroidobacter flavus</name>
    <dbReference type="NCBI Taxonomy" id="1842136"/>
    <lineage>
        <taxon>Bacteria</taxon>
        <taxon>Pseudomonadati</taxon>
        <taxon>Pseudomonadota</taxon>
        <taxon>Gammaproteobacteria</taxon>
        <taxon>Steroidobacterales</taxon>
        <taxon>Steroidobacteraceae</taxon>
        <taxon>Steroidobacter</taxon>
    </lineage>
</organism>
<evidence type="ECO:0000313" key="6">
    <source>
        <dbReference type="Proteomes" id="UP001595904"/>
    </source>
</evidence>
<sequence length="334" mass="37005">MPSRKRKREPEAQVEEQSAGARVRSLWSGTITFGLVSIPVDLLTAVRPRQTAMKLVDTEGHALGRQYHCSKEGKKLNYDDLVRGYETDDGKMVVITDKEFESVAPEMSADIELRSFVPIEQVPALYFQKPYFLAPAGKSAKAYVLLGETMQRTGRVAIGSFVMRGHEYLVAIVPDNGVLRLDTLRYADEIRSPESIGLPKHSKPAAAKVTQFSKEIEALTHKEIDVAELQDQEAKELQSLVESKQKEHDDVIHPKGAEAAEDTEGGEGAKVIDLMEVLRKSLSKSAVVRTAEASAPIDLAERRAQRDARSTATKKKSSTAKAKRKAPRKRARRS</sequence>
<comment type="subunit">
    <text evidence="2">Homodimer. Interacts with LigD.</text>
</comment>
<dbReference type="InterPro" id="IPR006164">
    <property type="entry name" value="DNA_bd_Ku70/Ku80"/>
</dbReference>
<evidence type="ECO:0000256" key="3">
    <source>
        <dbReference type="SAM" id="MobiDB-lite"/>
    </source>
</evidence>
<keyword evidence="2" id="KW-0234">DNA repair</keyword>
<feature type="region of interest" description="Disordered" evidence="3">
    <location>
        <begin position="289"/>
        <end position="334"/>
    </location>
</feature>
<evidence type="ECO:0000256" key="2">
    <source>
        <dbReference type="HAMAP-Rule" id="MF_01875"/>
    </source>
</evidence>
<dbReference type="Pfam" id="PF02735">
    <property type="entry name" value="Ku"/>
    <property type="match status" value="1"/>
</dbReference>
<dbReference type="RefSeq" id="WP_380603971.1">
    <property type="nucleotide sequence ID" value="NZ_JBHSDU010000015.1"/>
</dbReference>
<dbReference type="SMART" id="SM00559">
    <property type="entry name" value="Ku78"/>
    <property type="match status" value="1"/>
</dbReference>
<keyword evidence="2" id="KW-0233">DNA recombination</keyword>
<dbReference type="InterPro" id="IPR016194">
    <property type="entry name" value="SPOC-like_C_dom_sf"/>
</dbReference>
<dbReference type="InterPro" id="IPR009187">
    <property type="entry name" value="Prok_Ku"/>
</dbReference>
<dbReference type="HAMAP" id="MF_01875">
    <property type="entry name" value="Prokaryotic_Ku"/>
    <property type="match status" value="1"/>
</dbReference>
<evidence type="ECO:0000313" key="5">
    <source>
        <dbReference type="EMBL" id="MFC4313551.1"/>
    </source>
</evidence>
<dbReference type="PANTHER" id="PTHR41251">
    <property type="entry name" value="NON-HOMOLOGOUS END JOINING PROTEIN KU"/>
    <property type="match status" value="1"/>
</dbReference>
<dbReference type="EMBL" id="JBHSDU010000015">
    <property type="protein sequence ID" value="MFC4313551.1"/>
    <property type="molecule type" value="Genomic_DNA"/>
</dbReference>
<comment type="similarity">
    <text evidence="2">Belongs to the prokaryotic Ku family.</text>
</comment>
<comment type="caution">
    <text evidence="5">The sequence shown here is derived from an EMBL/GenBank/DDBJ whole genome shotgun (WGS) entry which is preliminary data.</text>
</comment>
<name>A0ABV8T0V9_9GAMM</name>
<feature type="compositionally biased region" description="Basic residues" evidence="3">
    <location>
        <begin position="312"/>
        <end position="334"/>
    </location>
</feature>
<comment type="function">
    <text evidence="2">With LigD forms a non-homologous end joining (NHEJ) DNA repair enzyme, which repairs dsDNA breaks with reduced fidelity. Binds linear dsDNA with 5'- and 3'- overhangs but not closed circular dsDNA nor ssDNA. Recruits and stimulates the ligase activity of LigD.</text>
</comment>
<keyword evidence="6" id="KW-1185">Reference proteome</keyword>
<accession>A0ABV8T0V9</accession>
<dbReference type="SUPFAM" id="SSF100939">
    <property type="entry name" value="SPOC domain-like"/>
    <property type="match status" value="1"/>
</dbReference>
<feature type="domain" description="Ku" evidence="4">
    <location>
        <begin position="73"/>
        <end position="201"/>
    </location>
</feature>
<keyword evidence="2" id="KW-0227">DNA damage</keyword>
<reference evidence="6" key="1">
    <citation type="journal article" date="2019" name="Int. J. Syst. Evol. Microbiol.">
        <title>The Global Catalogue of Microorganisms (GCM) 10K type strain sequencing project: providing services to taxonomists for standard genome sequencing and annotation.</title>
        <authorList>
            <consortium name="The Broad Institute Genomics Platform"/>
            <consortium name="The Broad Institute Genome Sequencing Center for Infectious Disease"/>
            <person name="Wu L."/>
            <person name="Ma J."/>
        </authorList>
    </citation>
    <scope>NUCLEOTIDE SEQUENCE [LARGE SCALE GENOMIC DNA]</scope>
    <source>
        <strain evidence="6">CGMCC 1.10759</strain>
    </source>
</reference>
<evidence type="ECO:0000259" key="4">
    <source>
        <dbReference type="SMART" id="SM00559"/>
    </source>
</evidence>